<gene>
    <name evidence="8" type="ORF">KC622_01215</name>
</gene>
<accession>A0A955KVI8</accession>
<dbReference type="Pfam" id="PF04542">
    <property type="entry name" value="Sigma70_r2"/>
    <property type="match status" value="1"/>
</dbReference>
<evidence type="ECO:0000313" key="9">
    <source>
        <dbReference type="Proteomes" id="UP000748332"/>
    </source>
</evidence>
<dbReference type="GO" id="GO:0003677">
    <property type="term" value="F:DNA binding"/>
    <property type="evidence" value="ECO:0007669"/>
    <property type="project" value="UniProtKB-KW"/>
</dbReference>
<evidence type="ECO:0000256" key="1">
    <source>
        <dbReference type="ARBA" id="ARBA00010641"/>
    </source>
</evidence>
<evidence type="ECO:0000313" key="8">
    <source>
        <dbReference type="EMBL" id="MCA9374929.1"/>
    </source>
</evidence>
<evidence type="ECO:0000256" key="2">
    <source>
        <dbReference type="ARBA" id="ARBA00023015"/>
    </source>
</evidence>
<dbReference type="InterPro" id="IPR039425">
    <property type="entry name" value="RNA_pol_sigma-70-like"/>
</dbReference>
<dbReference type="NCBIfam" id="TIGR02937">
    <property type="entry name" value="sigma70-ECF"/>
    <property type="match status" value="1"/>
</dbReference>
<evidence type="ECO:0000259" key="7">
    <source>
        <dbReference type="Pfam" id="PF08281"/>
    </source>
</evidence>
<dbReference type="AlphaFoldDB" id="A0A955KVI8"/>
<dbReference type="EMBL" id="JAGQLM010000048">
    <property type="protein sequence ID" value="MCA9374929.1"/>
    <property type="molecule type" value="Genomic_DNA"/>
</dbReference>
<feature type="domain" description="RNA polymerase sigma-70 region 2" evidence="6">
    <location>
        <begin position="23"/>
        <end position="90"/>
    </location>
</feature>
<sequence length="175" mass="20488">MSKEEVNDLAKRAKEDESSFALLYENFLEKAMRYAYWKLGSKEKAEDVTSEVFFRLVKKLPQYDETKDFQPWFYTILRNCINDELRRNYRKNTYLISTEPESLDKSADQSELEANTVAYALSLLPGELRNILEMSFVLEMTVEEIAKEIGISVKSVYRKRTEALKKCNHLINSDS</sequence>
<dbReference type="SUPFAM" id="SSF88659">
    <property type="entry name" value="Sigma3 and sigma4 domains of RNA polymerase sigma factors"/>
    <property type="match status" value="1"/>
</dbReference>
<keyword evidence="3" id="KW-0731">Sigma factor</keyword>
<dbReference type="InterPro" id="IPR013249">
    <property type="entry name" value="RNA_pol_sigma70_r4_t2"/>
</dbReference>
<keyword evidence="5" id="KW-0804">Transcription</keyword>
<feature type="domain" description="RNA polymerase sigma factor 70 region 4 type 2" evidence="7">
    <location>
        <begin position="119"/>
        <end position="167"/>
    </location>
</feature>
<evidence type="ECO:0000259" key="6">
    <source>
        <dbReference type="Pfam" id="PF04542"/>
    </source>
</evidence>
<name>A0A955KVI8_9BACT</name>
<organism evidence="8 9">
    <name type="scientific">Candidatus Dojkabacteria bacterium</name>
    <dbReference type="NCBI Taxonomy" id="2099670"/>
    <lineage>
        <taxon>Bacteria</taxon>
        <taxon>Candidatus Dojkabacteria</taxon>
    </lineage>
</organism>
<comment type="similarity">
    <text evidence="1">Belongs to the sigma-70 factor family. ECF subfamily.</text>
</comment>
<dbReference type="SUPFAM" id="SSF88946">
    <property type="entry name" value="Sigma2 domain of RNA polymerase sigma factors"/>
    <property type="match status" value="1"/>
</dbReference>
<dbReference type="InterPro" id="IPR036388">
    <property type="entry name" value="WH-like_DNA-bd_sf"/>
</dbReference>
<dbReference type="Pfam" id="PF08281">
    <property type="entry name" value="Sigma70_r4_2"/>
    <property type="match status" value="1"/>
</dbReference>
<reference evidence="8" key="2">
    <citation type="journal article" date="2021" name="Microbiome">
        <title>Successional dynamics and alternative stable states in a saline activated sludge microbial community over 9 years.</title>
        <authorList>
            <person name="Wang Y."/>
            <person name="Ye J."/>
            <person name="Ju F."/>
            <person name="Liu L."/>
            <person name="Boyd J.A."/>
            <person name="Deng Y."/>
            <person name="Parks D.H."/>
            <person name="Jiang X."/>
            <person name="Yin X."/>
            <person name="Woodcroft B.J."/>
            <person name="Tyson G.W."/>
            <person name="Hugenholtz P."/>
            <person name="Polz M.F."/>
            <person name="Zhang T."/>
        </authorList>
    </citation>
    <scope>NUCLEOTIDE SEQUENCE</scope>
    <source>
        <strain evidence="8">HKST-UBA16</strain>
    </source>
</reference>
<dbReference type="Proteomes" id="UP000748332">
    <property type="component" value="Unassembled WGS sequence"/>
</dbReference>
<comment type="caution">
    <text evidence="8">The sequence shown here is derived from an EMBL/GenBank/DDBJ whole genome shotgun (WGS) entry which is preliminary data.</text>
</comment>
<keyword evidence="2" id="KW-0805">Transcription regulation</keyword>
<dbReference type="Gene3D" id="1.10.1740.10">
    <property type="match status" value="1"/>
</dbReference>
<keyword evidence="4" id="KW-0238">DNA-binding</keyword>
<dbReference type="GO" id="GO:0006352">
    <property type="term" value="P:DNA-templated transcription initiation"/>
    <property type="evidence" value="ECO:0007669"/>
    <property type="project" value="InterPro"/>
</dbReference>
<protein>
    <submittedName>
        <fullName evidence="8">Sigma-70 family RNA polymerase sigma factor</fullName>
    </submittedName>
</protein>
<dbReference type="InterPro" id="IPR013324">
    <property type="entry name" value="RNA_pol_sigma_r3/r4-like"/>
</dbReference>
<dbReference type="PANTHER" id="PTHR43133:SF8">
    <property type="entry name" value="RNA POLYMERASE SIGMA FACTOR HI_1459-RELATED"/>
    <property type="match status" value="1"/>
</dbReference>
<dbReference type="GO" id="GO:0016987">
    <property type="term" value="F:sigma factor activity"/>
    <property type="evidence" value="ECO:0007669"/>
    <property type="project" value="UniProtKB-KW"/>
</dbReference>
<dbReference type="InterPro" id="IPR014284">
    <property type="entry name" value="RNA_pol_sigma-70_dom"/>
</dbReference>
<dbReference type="InterPro" id="IPR013325">
    <property type="entry name" value="RNA_pol_sigma_r2"/>
</dbReference>
<evidence type="ECO:0000256" key="3">
    <source>
        <dbReference type="ARBA" id="ARBA00023082"/>
    </source>
</evidence>
<dbReference type="InterPro" id="IPR007627">
    <property type="entry name" value="RNA_pol_sigma70_r2"/>
</dbReference>
<dbReference type="PANTHER" id="PTHR43133">
    <property type="entry name" value="RNA POLYMERASE ECF-TYPE SIGMA FACTO"/>
    <property type="match status" value="1"/>
</dbReference>
<dbReference type="Gene3D" id="1.10.10.10">
    <property type="entry name" value="Winged helix-like DNA-binding domain superfamily/Winged helix DNA-binding domain"/>
    <property type="match status" value="1"/>
</dbReference>
<proteinExistence type="inferred from homology"/>
<reference evidence="8" key="1">
    <citation type="submission" date="2020-04" db="EMBL/GenBank/DDBJ databases">
        <authorList>
            <person name="Zhang T."/>
        </authorList>
    </citation>
    <scope>NUCLEOTIDE SEQUENCE</scope>
    <source>
        <strain evidence="8">HKST-UBA16</strain>
    </source>
</reference>
<evidence type="ECO:0000256" key="4">
    <source>
        <dbReference type="ARBA" id="ARBA00023125"/>
    </source>
</evidence>
<evidence type="ECO:0000256" key="5">
    <source>
        <dbReference type="ARBA" id="ARBA00023163"/>
    </source>
</evidence>